<evidence type="ECO:0000313" key="3">
    <source>
        <dbReference type="Proteomes" id="UP000008808"/>
    </source>
</evidence>
<accession>Q2NC75</accession>
<feature type="domain" description="MaoC-like" evidence="1">
    <location>
        <begin position="10"/>
        <end position="125"/>
    </location>
</feature>
<dbReference type="Pfam" id="PF01575">
    <property type="entry name" value="MaoC_dehydratas"/>
    <property type="match status" value="1"/>
</dbReference>
<dbReference type="OrthoDB" id="9796589at2"/>
<keyword evidence="3" id="KW-1185">Reference proteome</keyword>
<dbReference type="InterPro" id="IPR029069">
    <property type="entry name" value="HotDog_dom_sf"/>
</dbReference>
<name>Q2NC75_ERYLH</name>
<dbReference type="PANTHER" id="PTHR43664">
    <property type="entry name" value="MONOAMINE OXIDASE-RELATED"/>
    <property type="match status" value="1"/>
</dbReference>
<reference evidence="3" key="1">
    <citation type="journal article" date="2009" name="J. Bacteriol.">
        <title>Complete genome sequence of Erythrobacter litoralis HTCC2594.</title>
        <authorList>
            <person name="Oh H.M."/>
            <person name="Giovannoni S.J."/>
            <person name="Ferriera S."/>
            <person name="Johnson J."/>
            <person name="Cho J.C."/>
        </authorList>
    </citation>
    <scope>NUCLEOTIDE SEQUENCE [LARGE SCALE GENOMIC DNA]</scope>
    <source>
        <strain evidence="3">HTCC2594</strain>
    </source>
</reference>
<dbReference type="Proteomes" id="UP000008808">
    <property type="component" value="Chromosome"/>
</dbReference>
<dbReference type="KEGG" id="eli:ELI_03120"/>
<dbReference type="eggNOG" id="COG2030">
    <property type="taxonomic scope" value="Bacteria"/>
</dbReference>
<dbReference type="PANTHER" id="PTHR43664:SF1">
    <property type="entry name" value="BETA-METHYLMALYL-COA DEHYDRATASE"/>
    <property type="match status" value="1"/>
</dbReference>
<dbReference type="RefSeq" id="WP_011413592.1">
    <property type="nucleotide sequence ID" value="NC_007722.1"/>
</dbReference>
<proteinExistence type="predicted"/>
<dbReference type="InterPro" id="IPR002539">
    <property type="entry name" value="MaoC-like_dom"/>
</dbReference>
<dbReference type="InterPro" id="IPR052342">
    <property type="entry name" value="MCH/BMMD"/>
</dbReference>
<dbReference type="SUPFAM" id="SSF54637">
    <property type="entry name" value="Thioesterase/thiol ester dehydrase-isomerase"/>
    <property type="match status" value="1"/>
</dbReference>
<dbReference type="AlphaFoldDB" id="Q2NC75"/>
<dbReference type="CDD" id="cd03451">
    <property type="entry name" value="FkbR2"/>
    <property type="match status" value="1"/>
</dbReference>
<evidence type="ECO:0000259" key="1">
    <source>
        <dbReference type="Pfam" id="PF01575"/>
    </source>
</evidence>
<evidence type="ECO:0000313" key="2">
    <source>
        <dbReference type="EMBL" id="ABC62716.1"/>
    </source>
</evidence>
<organism evidence="2 3">
    <name type="scientific">Erythrobacter litoralis (strain HTCC2594)</name>
    <dbReference type="NCBI Taxonomy" id="314225"/>
    <lineage>
        <taxon>Bacteria</taxon>
        <taxon>Pseudomonadati</taxon>
        <taxon>Pseudomonadota</taxon>
        <taxon>Alphaproteobacteria</taxon>
        <taxon>Sphingomonadales</taxon>
        <taxon>Erythrobacteraceae</taxon>
        <taxon>Erythrobacter/Porphyrobacter group</taxon>
        <taxon>Erythrobacter</taxon>
    </lineage>
</organism>
<gene>
    <name evidence="2" type="ordered locus">ELI_03120</name>
</gene>
<sequence>MAGIWFDEMEVGQVIQHPIRRTVTETDNVMFTCMTHNPAQLHLDEEYMKGTDYGTRIVNSCFTLTLMVGISVNDTTLGTAVANLGWDEVRFPAPVFHGDTLRIETEIVGLRESKSRPNAGIVTFEHRAYNQKDEVVATCKRSGLQLKRPVEG</sequence>
<dbReference type="HOGENOM" id="CLU_094876_0_1_5"/>
<dbReference type="Gene3D" id="3.10.129.10">
    <property type="entry name" value="Hotdog Thioesterase"/>
    <property type="match status" value="1"/>
</dbReference>
<dbReference type="STRING" id="314225.ELI_03120"/>
<protein>
    <submittedName>
        <fullName evidence="2">Possible dehydratase, MaoC family protein</fullName>
    </submittedName>
</protein>
<dbReference type="EMBL" id="CP000157">
    <property type="protein sequence ID" value="ABC62716.1"/>
    <property type="molecule type" value="Genomic_DNA"/>
</dbReference>